<dbReference type="OrthoDB" id="9901875at2759"/>
<evidence type="ECO:0000256" key="8">
    <source>
        <dbReference type="ARBA" id="ARBA00049244"/>
    </source>
</evidence>
<dbReference type="Gene3D" id="3.30.420.10">
    <property type="entry name" value="Ribonuclease H-like superfamily/Ribonuclease H"/>
    <property type="match status" value="1"/>
</dbReference>
<gene>
    <name evidence="11 12 13" type="primary">LOC121400527</name>
</gene>
<evidence type="ECO:0000256" key="2">
    <source>
        <dbReference type="ARBA" id="ARBA00012417"/>
    </source>
</evidence>
<comment type="similarity">
    <text evidence="1">Belongs to the DNA polymerase type-B family.</text>
</comment>
<sequence length="498" mass="58776">MQPYNPKQMTDKYIFYDFECMQETGVHVPNYIFATTLYGPNSWEFNGKTCTQDFVRFFTNGKFLGYTFIAHNAGRYDAYFVVQELIKEKFKIEVVNQGGRLMCVSLKDLKMRFIDSLNFMPMKLSKMPEAMGFSGSKGHFPHFFNTEENQNYIGPMPDIRYYGVYYMMPGEKKEFVEWYQNHKNDTFHFQAELKTYCKQDVEVLRRACECYRDTIMDMTKKTVKQYFKRGKKCKPGKKYKLVTKCIDPFQLITLASVCMSMYRFKFLPANTVAIVPADMYHKTQKRFSTPAIQWLMFLEHTEGITIQHALKGGEKKVGKYFLDGYALVNGLQTAFEFQGCFYHGCPVCYNEHDRNELTKSSYGQLYHSFLVKKSHLQRCGFTVRVMWEHEWREMVASDEGVKDFLFKMQFPVPLEPRDSLYGGRTNAIKLYHKVQPGETLHYYDFTSLYPFVNKTKTYPVGHPEIIFDHFGHIKKYFRKEFFCKTIVDTLRYVNVAQT</sequence>
<reference evidence="13" key="2">
    <citation type="submission" date="2025-04" db="UniProtKB">
        <authorList>
            <consortium name="RefSeq"/>
        </authorList>
    </citation>
    <scope>IDENTIFICATION</scope>
    <source>
        <strain evidence="13">J_2021</strain>
        <tissue evidence="13">Erythrocytes</tissue>
    </source>
</reference>
<dbReference type="InterPro" id="IPR036397">
    <property type="entry name" value="RNaseH_sf"/>
</dbReference>
<dbReference type="RefSeq" id="XP_041439723.1">
    <property type="nucleotide sequence ID" value="XM_041583789.1"/>
</dbReference>
<dbReference type="SUPFAM" id="SSF56672">
    <property type="entry name" value="DNA/RNA polymerases"/>
    <property type="match status" value="1"/>
</dbReference>
<evidence type="ECO:0000313" key="12">
    <source>
        <dbReference type="RefSeq" id="XP_041439722.1"/>
    </source>
</evidence>
<keyword evidence="7" id="KW-0238">DNA-binding</keyword>
<dbReference type="Proteomes" id="UP000186698">
    <property type="component" value="Chromosome 2S"/>
</dbReference>
<dbReference type="PANTHER" id="PTHR33568">
    <property type="entry name" value="DNA POLYMERASE"/>
    <property type="match status" value="1"/>
</dbReference>
<evidence type="ECO:0000256" key="6">
    <source>
        <dbReference type="ARBA" id="ARBA00022932"/>
    </source>
</evidence>
<proteinExistence type="inferred from homology"/>
<evidence type="ECO:0000256" key="7">
    <source>
        <dbReference type="ARBA" id="ARBA00023125"/>
    </source>
</evidence>
<dbReference type="SUPFAM" id="SSF53098">
    <property type="entry name" value="Ribonuclease H-like"/>
    <property type="match status" value="1"/>
</dbReference>
<evidence type="ECO:0000313" key="10">
    <source>
        <dbReference type="Proteomes" id="UP000186698"/>
    </source>
</evidence>
<protein>
    <recommendedName>
        <fullName evidence="2">DNA-directed DNA polymerase</fullName>
        <ecNumber evidence="2">2.7.7.7</ecNumber>
    </recommendedName>
</protein>
<keyword evidence="10" id="KW-1185">Reference proteome</keyword>
<evidence type="ECO:0000256" key="5">
    <source>
        <dbReference type="ARBA" id="ARBA00022705"/>
    </source>
</evidence>
<keyword evidence="3" id="KW-0808">Transferase</keyword>
<dbReference type="GO" id="GO:0006260">
    <property type="term" value="P:DNA replication"/>
    <property type="evidence" value="ECO:0007669"/>
    <property type="project" value="UniProtKB-KW"/>
</dbReference>
<dbReference type="GeneID" id="121400527"/>
<reference evidence="10" key="1">
    <citation type="submission" date="2024-06" db="UniProtKB">
        <authorList>
            <consortium name="RefSeq"/>
        </authorList>
    </citation>
    <scope>NUCLEOTIDE SEQUENCE [LARGE SCALE GENOMIC DNA]</scope>
    <source>
        <strain evidence="10 11">J_2021</strain>
        <tissue evidence="11 12">Erythrocytes</tissue>
    </source>
</reference>
<keyword evidence="6" id="KW-0239">DNA-directed DNA polymerase</keyword>
<organism evidence="10 13">
    <name type="scientific">Xenopus laevis</name>
    <name type="common">African clawed frog</name>
    <dbReference type="NCBI Taxonomy" id="8355"/>
    <lineage>
        <taxon>Eukaryota</taxon>
        <taxon>Metazoa</taxon>
        <taxon>Chordata</taxon>
        <taxon>Craniata</taxon>
        <taxon>Vertebrata</taxon>
        <taxon>Euteleostomi</taxon>
        <taxon>Amphibia</taxon>
        <taxon>Batrachia</taxon>
        <taxon>Anura</taxon>
        <taxon>Pipoidea</taxon>
        <taxon>Pipidae</taxon>
        <taxon>Xenopodinae</taxon>
        <taxon>Xenopus</taxon>
        <taxon>Xenopus</taxon>
    </lineage>
</organism>
<evidence type="ECO:0000259" key="9">
    <source>
        <dbReference type="Pfam" id="PF03175"/>
    </source>
</evidence>
<dbReference type="RefSeq" id="XP_041439721.1">
    <property type="nucleotide sequence ID" value="XM_041583787.1"/>
</dbReference>
<evidence type="ECO:0000256" key="1">
    <source>
        <dbReference type="ARBA" id="ARBA00005755"/>
    </source>
</evidence>
<keyword evidence="5" id="KW-0235">DNA replication</keyword>
<dbReference type="EC" id="2.7.7.7" evidence="2"/>
<evidence type="ECO:0000313" key="13">
    <source>
        <dbReference type="RefSeq" id="XP_041439723.1"/>
    </source>
</evidence>
<accession>A0A8J1MDT4</accession>
<dbReference type="InterPro" id="IPR004868">
    <property type="entry name" value="DNA-dir_DNA_pol_B_mt/vir"/>
</dbReference>
<dbReference type="Pfam" id="PF03175">
    <property type="entry name" value="DNA_pol_B_2"/>
    <property type="match status" value="2"/>
</dbReference>
<feature type="domain" description="DNA-directed DNA polymerase family B mitochondria/virus" evidence="9">
    <location>
        <begin position="417"/>
        <end position="468"/>
    </location>
</feature>
<dbReference type="InterPro" id="IPR012337">
    <property type="entry name" value="RNaseH-like_sf"/>
</dbReference>
<dbReference type="AlphaFoldDB" id="A0A8J1MDT4"/>
<dbReference type="GO" id="GO:0003887">
    <property type="term" value="F:DNA-directed DNA polymerase activity"/>
    <property type="evidence" value="ECO:0007669"/>
    <property type="project" value="UniProtKB-KW"/>
</dbReference>
<dbReference type="GO" id="GO:0000166">
    <property type="term" value="F:nucleotide binding"/>
    <property type="evidence" value="ECO:0007669"/>
    <property type="project" value="InterPro"/>
</dbReference>
<feature type="domain" description="DNA-directed DNA polymerase family B mitochondria/virus" evidence="9">
    <location>
        <begin position="65"/>
        <end position="317"/>
    </location>
</feature>
<dbReference type="KEGG" id="xla:121400527"/>
<evidence type="ECO:0000313" key="11">
    <source>
        <dbReference type="RefSeq" id="XP_041439721.1"/>
    </source>
</evidence>
<keyword evidence="4" id="KW-0548">Nucleotidyltransferase</keyword>
<dbReference type="GO" id="GO:0003677">
    <property type="term" value="F:DNA binding"/>
    <property type="evidence" value="ECO:0007669"/>
    <property type="project" value="UniProtKB-KW"/>
</dbReference>
<evidence type="ECO:0000256" key="4">
    <source>
        <dbReference type="ARBA" id="ARBA00022695"/>
    </source>
</evidence>
<evidence type="ECO:0000256" key="3">
    <source>
        <dbReference type="ARBA" id="ARBA00022679"/>
    </source>
</evidence>
<comment type="catalytic activity">
    <reaction evidence="8">
        <text>DNA(n) + a 2'-deoxyribonucleoside 5'-triphosphate = DNA(n+1) + diphosphate</text>
        <dbReference type="Rhea" id="RHEA:22508"/>
        <dbReference type="Rhea" id="RHEA-COMP:17339"/>
        <dbReference type="Rhea" id="RHEA-COMP:17340"/>
        <dbReference type="ChEBI" id="CHEBI:33019"/>
        <dbReference type="ChEBI" id="CHEBI:61560"/>
        <dbReference type="ChEBI" id="CHEBI:173112"/>
        <dbReference type="EC" id="2.7.7.7"/>
    </reaction>
</comment>
<dbReference type="PANTHER" id="PTHR33568:SF4">
    <property type="entry name" value="DNA-DIRECTED DNA POLYMERASE"/>
    <property type="match status" value="1"/>
</dbReference>
<dbReference type="Gene3D" id="3.40.960.10">
    <property type="entry name" value="VSR Endonuclease"/>
    <property type="match status" value="1"/>
</dbReference>
<name>A0A8J1MDT4_XENLA</name>
<dbReference type="RefSeq" id="XP_041439722.1">
    <property type="nucleotide sequence ID" value="XM_041583788.1"/>
</dbReference>
<dbReference type="InterPro" id="IPR043502">
    <property type="entry name" value="DNA/RNA_pol_sf"/>
</dbReference>